<proteinExistence type="predicted"/>
<evidence type="ECO:0000313" key="2">
    <source>
        <dbReference type="Proteomes" id="UP001497700"/>
    </source>
</evidence>
<evidence type="ECO:0000313" key="1">
    <source>
        <dbReference type="EMBL" id="KAI4865610.1"/>
    </source>
</evidence>
<dbReference type="EMBL" id="MU393469">
    <property type="protein sequence ID" value="KAI4865610.1"/>
    <property type="molecule type" value="Genomic_DNA"/>
</dbReference>
<keyword evidence="2" id="KW-1185">Reference proteome</keyword>
<accession>A0ACB9Z3P3</accession>
<organism evidence="1 2">
    <name type="scientific">Hypoxylon rubiginosum</name>
    <dbReference type="NCBI Taxonomy" id="110542"/>
    <lineage>
        <taxon>Eukaryota</taxon>
        <taxon>Fungi</taxon>
        <taxon>Dikarya</taxon>
        <taxon>Ascomycota</taxon>
        <taxon>Pezizomycotina</taxon>
        <taxon>Sordariomycetes</taxon>
        <taxon>Xylariomycetidae</taxon>
        <taxon>Xylariales</taxon>
        <taxon>Hypoxylaceae</taxon>
        <taxon>Hypoxylon</taxon>
    </lineage>
</organism>
<dbReference type="Proteomes" id="UP001497700">
    <property type="component" value="Unassembled WGS sequence"/>
</dbReference>
<sequence>MGSNEASHPMTEIRDEISPVSTSTPANRDNAPTATMRPSEPRGPVTESAPPLPARPTGSPTSRQQPFQQPYPPYQAPYAPYPYQAQPYPYASPMRAIPPYSRAWTISKLVLTILSTTIAIIIIALACVFIGEGGDGETSAYCALPIAVAAVLWNGAELITFAVRSRKDVKRGIHPGAHVGLHLCFWIACVFGVLVIVSITLSIESMIRDCAEEEGNLSSYWSYCDDYHYGDNLYTNNMYLPTLRALVAMFCLATLNHFVLFVFACIDTHKRNCIKSTGFAMLPAPAGGMYYPAPPPPGSAPYYPYPMPMPPQQARTAPATNTPGAVVPRAPQADAAAQNYQNFNGFYAPAPGTAPPRGPPSPARATPSPIDEKAVASTSAPAGTAL</sequence>
<reference evidence="1 2" key="1">
    <citation type="journal article" date="2022" name="New Phytol.">
        <title>Ecological generalism drives hyperdiversity of secondary metabolite gene clusters in xylarialean endophytes.</title>
        <authorList>
            <person name="Franco M.E.E."/>
            <person name="Wisecaver J.H."/>
            <person name="Arnold A.E."/>
            <person name="Ju Y.M."/>
            <person name="Slot J.C."/>
            <person name="Ahrendt S."/>
            <person name="Moore L.P."/>
            <person name="Eastman K.E."/>
            <person name="Scott K."/>
            <person name="Konkel Z."/>
            <person name="Mondo S.J."/>
            <person name="Kuo A."/>
            <person name="Hayes R.D."/>
            <person name="Haridas S."/>
            <person name="Andreopoulos B."/>
            <person name="Riley R."/>
            <person name="LaButti K."/>
            <person name="Pangilinan J."/>
            <person name="Lipzen A."/>
            <person name="Amirebrahimi M."/>
            <person name="Yan J."/>
            <person name="Adam C."/>
            <person name="Keymanesh K."/>
            <person name="Ng V."/>
            <person name="Louie K."/>
            <person name="Northen T."/>
            <person name="Drula E."/>
            <person name="Henrissat B."/>
            <person name="Hsieh H.M."/>
            <person name="Youens-Clark K."/>
            <person name="Lutzoni F."/>
            <person name="Miadlikowska J."/>
            <person name="Eastwood D.C."/>
            <person name="Hamelin R.C."/>
            <person name="Grigoriev I.V."/>
            <person name="U'Ren J.M."/>
        </authorList>
    </citation>
    <scope>NUCLEOTIDE SEQUENCE [LARGE SCALE GENOMIC DNA]</scope>
    <source>
        <strain evidence="1 2">CBS 119005</strain>
    </source>
</reference>
<protein>
    <submittedName>
        <fullName evidence="1">Uncharacterized protein</fullName>
    </submittedName>
</protein>
<comment type="caution">
    <text evidence="1">The sequence shown here is derived from an EMBL/GenBank/DDBJ whole genome shotgun (WGS) entry which is preliminary data.</text>
</comment>
<gene>
    <name evidence="1" type="ORF">F4820DRAFT_283672</name>
</gene>
<name>A0ACB9Z3P3_9PEZI</name>